<dbReference type="GO" id="GO:1904680">
    <property type="term" value="F:peptide transmembrane transporter activity"/>
    <property type="evidence" value="ECO:0007669"/>
    <property type="project" value="TreeGrafter"/>
</dbReference>
<evidence type="ECO:0000313" key="3">
    <source>
        <dbReference type="EMBL" id="TDQ04851.1"/>
    </source>
</evidence>
<dbReference type="GO" id="GO:0042597">
    <property type="term" value="C:periplasmic space"/>
    <property type="evidence" value="ECO:0007669"/>
    <property type="project" value="UniProtKB-ARBA"/>
</dbReference>
<feature type="signal peptide" evidence="1">
    <location>
        <begin position="1"/>
        <end position="22"/>
    </location>
</feature>
<dbReference type="Proteomes" id="UP000295444">
    <property type="component" value="Unassembled WGS sequence"/>
</dbReference>
<dbReference type="PIRSF" id="PIRSF002741">
    <property type="entry name" value="MppA"/>
    <property type="match status" value="1"/>
</dbReference>
<keyword evidence="1" id="KW-0732">Signal</keyword>
<dbReference type="GO" id="GO:0043190">
    <property type="term" value="C:ATP-binding cassette (ABC) transporter complex"/>
    <property type="evidence" value="ECO:0007669"/>
    <property type="project" value="InterPro"/>
</dbReference>
<sequence>MRRKRLATVIALGAVAALTLGACGDNAPPAGGSNGPAANNAGVGKIANPSSEKGGTLRYVNQDDWDSLDPADTYYAYSWNFIRYYARQLVMFKSAPGGEGATLVPDLATDLGTASPDNKTWTYHIRKGVKYEDGTEVKAQDVKYDVERSLDKDTYPNGPTYFNDFLDLQGYTSPYKDSDPNKLGLKAIETPDDYTIIFHLKKPFAAFDYFAAIPSTAPVPPSKDTQTKYKDHVLSSGPYMFDQMNPGKSFTMKRNPHYDPATAPTRPPALPDRIEVQLKVTNSNDIDQRLMSGSADVDIAGSGVQPAAQAQILRDPALRAQTDSAITTRLWYSVINADVKPLDNIHCRKAIEWAVDKTNLQRAYGGSVGGDIATNMLPPVIPGAQQFDLYPTPDHKGDLNKAKEELKLCGHPDGGFSFNISYRAGRDKEEATAKSIAESLSKIGIKTELHNYPTGDYLKLYAGKPSFTKANNIGIMVYGWAADWPDGFGFMAQIVDSRTIHQSGGNSNLGIKDPKIDQLIDSTLNEKDAAKRNSIWVEVDKQTMSDAYTIPGVWAKGLLYRPKNVTNVFVTDGFSEYDYLALGTTNK</sequence>
<dbReference type="OrthoDB" id="9796817at2"/>
<dbReference type="PANTHER" id="PTHR30290">
    <property type="entry name" value="PERIPLASMIC BINDING COMPONENT OF ABC TRANSPORTER"/>
    <property type="match status" value="1"/>
</dbReference>
<feature type="domain" description="Solute-binding protein family 5" evidence="2">
    <location>
        <begin position="102"/>
        <end position="498"/>
    </location>
</feature>
<reference evidence="3 4" key="1">
    <citation type="submission" date="2019-03" db="EMBL/GenBank/DDBJ databases">
        <title>Genomic Encyclopedia of Type Strains, Phase IV (KMG-IV): sequencing the most valuable type-strain genomes for metagenomic binning, comparative biology and taxonomic classification.</title>
        <authorList>
            <person name="Goeker M."/>
        </authorList>
    </citation>
    <scope>NUCLEOTIDE SEQUENCE [LARGE SCALE GENOMIC DNA]</scope>
    <source>
        <strain evidence="3 4">DSM 45361</strain>
    </source>
</reference>
<accession>A0A4R6SLV6</accession>
<evidence type="ECO:0000256" key="1">
    <source>
        <dbReference type="SAM" id="SignalP"/>
    </source>
</evidence>
<keyword evidence="4" id="KW-1185">Reference proteome</keyword>
<proteinExistence type="predicted"/>
<organism evidence="3 4">
    <name type="scientific">Labedaea rhizosphaerae</name>
    <dbReference type="NCBI Taxonomy" id="598644"/>
    <lineage>
        <taxon>Bacteria</taxon>
        <taxon>Bacillati</taxon>
        <taxon>Actinomycetota</taxon>
        <taxon>Actinomycetes</taxon>
        <taxon>Pseudonocardiales</taxon>
        <taxon>Pseudonocardiaceae</taxon>
        <taxon>Labedaea</taxon>
    </lineage>
</organism>
<dbReference type="InterPro" id="IPR030678">
    <property type="entry name" value="Peptide/Ni-bd"/>
</dbReference>
<dbReference type="PROSITE" id="PS51257">
    <property type="entry name" value="PROKAR_LIPOPROTEIN"/>
    <property type="match status" value="1"/>
</dbReference>
<dbReference type="Gene3D" id="3.10.105.10">
    <property type="entry name" value="Dipeptide-binding Protein, Domain 3"/>
    <property type="match status" value="1"/>
</dbReference>
<dbReference type="CDD" id="cd08506">
    <property type="entry name" value="PBP2_clavulanate_OppA2"/>
    <property type="match status" value="1"/>
</dbReference>
<comment type="caution">
    <text evidence="3">The sequence shown here is derived from an EMBL/GenBank/DDBJ whole genome shotgun (WGS) entry which is preliminary data.</text>
</comment>
<dbReference type="PANTHER" id="PTHR30290:SF83">
    <property type="entry name" value="ABC TRANSPORTER SUBSTRATE-BINDING PROTEIN"/>
    <property type="match status" value="1"/>
</dbReference>
<dbReference type="InterPro" id="IPR039424">
    <property type="entry name" value="SBP_5"/>
</dbReference>
<dbReference type="RefSeq" id="WP_133847699.1">
    <property type="nucleotide sequence ID" value="NZ_SNXZ01000001.1"/>
</dbReference>
<dbReference type="InterPro" id="IPR000914">
    <property type="entry name" value="SBP_5_dom"/>
</dbReference>
<gene>
    <name evidence="3" type="ORF">EV186_101809</name>
</gene>
<dbReference type="GO" id="GO:0015833">
    <property type="term" value="P:peptide transport"/>
    <property type="evidence" value="ECO:0007669"/>
    <property type="project" value="TreeGrafter"/>
</dbReference>
<feature type="chain" id="PRO_5038555921" evidence="1">
    <location>
        <begin position="23"/>
        <end position="587"/>
    </location>
</feature>
<evidence type="ECO:0000313" key="4">
    <source>
        <dbReference type="Proteomes" id="UP000295444"/>
    </source>
</evidence>
<dbReference type="Gene3D" id="3.40.190.10">
    <property type="entry name" value="Periplasmic binding protein-like II"/>
    <property type="match status" value="1"/>
</dbReference>
<dbReference type="EMBL" id="SNXZ01000001">
    <property type="protein sequence ID" value="TDQ04851.1"/>
    <property type="molecule type" value="Genomic_DNA"/>
</dbReference>
<dbReference type="Pfam" id="PF00496">
    <property type="entry name" value="SBP_bac_5"/>
    <property type="match status" value="1"/>
</dbReference>
<protein>
    <submittedName>
        <fullName evidence="3">Peptide/nickel transport system substrate-binding protein</fullName>
    </submittedName>
</protein>
<evidence type="ECO:0000259" key="2">
    <source>
        <dbReference type="Pfam" id="PF00496"/>
    </source>
</evidence>
<dbReference type="AlphaFoldDB" id="A0A4R6SLV6"/>
<name>A0A4R6SLV6_LABRH</name>
<dbReference type="SUPFAM" id="SSF53850">
    <property type="entry name" value="Periplasmic binding protein-like II"/>
    <property type="match status" value="1"/>
</dbReference>